<dbReference type="GO" id="GO:0005524">
    <property type="term" value="F:ATP binding"/>
    <property type="evidence" value="ECO:0007669"/>
    <property type="project" value="UniProtKB-KW"/>
</dbReference>
<dbReference type="Gene3D" id="3.30.565.10">
    <property type="entry name" value="Histidine kinase-like ATPase, C-terminal domain"/>
    <property type="match status" value="1"/>
</dbReference>
<dbReference type="PRINTS" id="PR00344">
    <property type="entry name" value="BCTRLSENSOR"/>
</dbReference>
<evidence type="ECO:0000256" key="6">
    <source>
        <dbReference type="ARBA" id="ARBA00022777"/>
    </source>
</evidence>
<name>A0A7C3Z8M5_9BACT</name>
<evidence type="ECO:0000256" key="3">
    <source>
        <dbReference type="ARBA" id="ARBA00022553"/>
    </source>
</evidence>
<dbReference type="EMBL" id="DTMF01000019">
    <property type="protein sequence ID" value="HGF32893.1"/>
    <property type="molecule type" value="Genomic_DNA"/>
</dbReference>
<feature type="transmembrane region" description="Helical" evidence="9">
    <location>
        <begin position="36"/>
        <end position="59"/>
    </location>
</feature>
<dbReference type="PANTHER" id="PTHR43065">
    <property type="entry name" value="SENSOR HISTIDINE KINASE"/>
    <property type="match status" value="1"/>
</dbReference>
<dbReference type="GO" id="GO:0000155">
    <property type="term" value="F:phosphorelay sensor kinase activity"/>
    <property type="evidence" value="ECO:0007669"/>
    <property type="project" value="InterPro"/>
</dbReference>
<dbReference type="InterPro" id="IPR003594">
    <property type="entry name" value="HATPase_dom"/>
</dbReference>
<keyword evidence="6 11" id="KW-0418">Kinase</keyword>
<dbReference type="AlphaFoldDB" id="A0A7C3Z8M5"/>
<comment type="caution">
    <text evidence="11">The sequence shown here is derived from an EMBL/GenBank/DDBJ whole genome shotgun (WGS) entry which is preliminary data.</text>
</comment>
<evidence type="ECO:0000256" key="7">
    <source>
        <dbReference type="ARBA" id="ARBA00022840"/>
    </source>
</evidence>
<feature type="domain" description="Histidine kinase" evidence="10">
    <location>
        <begin position="359"/>
        <end position="574"/>
    </location>
</feature>
<proteinExistence type="predicted"/>
<dbReference type="SMART" id="SM00387">
    <property type="entry name" value="HATPase_c"/>
    <property type="match status" value="1"/>
</dbReference>
<evidence type="ECO:0000313" key="11">
    <source>
        <dbReference type="EMBL" id="HGF32893.1"/>
    </source>
</evidence>
<evidence type="ECO:0000256" key="8">
    <source>
        <dbReference type="ARBA" id="ARBA00023012"/>
    </source>
</evidence>
<evidence type="ECO:0000256" key="9">
    <source>
        <dbReference type="SAM" id="Phobius"/>
    </source>
</evidence>
<dbReference type="InterPro" id="IPR036890">
    <property type="entry name" value="HATPase_C_sf"/>
</dbReference>
<comment type="catalytic activity">
    <reaction evidence="1">
        <text>ATP + protein L-histidine = ADP + protein N-phospho-L-histidine.</text>
        <dbReference type="EC" id="2.7.13.3"/>
    </reaction>
</comment>
<dbReference type="PANTHER" id="PTHR43065:SF46">
    <property type="entry name" value="C4-DICARBOXYLATE TRANSPORT SENSOR PROTEIN DCTB"/>
    <property type="match status" value="1"/>
</dbReference>
<dbReference type="Gene3D" id="3.30.450.20">
    <property type="entry name" value="PAS domain"/>
    <property type="match status" value="1"/>
</dbReference>
<keyword evidence="5" id="KW-0547">Nucleotide-binding</keyword>
<evidence type="ECO:0000256" key="2">
    <source>
        <dbReference type="ARBA" id="ARBA00012438"/>
    </source>
</evidence>
<dbReference type="Gene3D" id="1.10.287.130">
    <property type="match status" value="1"/>
</dbReference>
<evidence type="ECO:0000256" key="1">
    <source>
        <dbReference type="ARBA" id="ARBA00000085"/>
    </source>
</evidence>
<organism evidence="11">
    <name type="scientific">Desulfobacca acetoxidans</name>
    <dbReference type="NCBI Taxonomy" id="60893"/>
    <lineage>
        <taxon>Bacteria</taxon>
        <taxon>Pseudomonadati</taxon>
        <taxon>Thermodesulfobacteriota</taxon>
        <taxon>Desulfobaccia</taxon>
        <taxon>Desulfobaccales</taxon>
        <taxon>Desulfobaccaceae</taxon>
        <taxon>Desulfobacca</taxon>
    </lineage>
</organism>
<protein>
    <recommendedName>
        <fullName evidence="2">histidine kinase</fullName>
        <ecNumber evidence="2">2.7.13.3</ecNumber>
    </recommendedName>
</protein>
<gene>
    <name evidence="11" type="ORF">ENW96_00690</name>
</gene>
<dbReference type="EC" id="2.7.13.3" evidence="2"/>
<dbReference type="SMART" id="SM00388">
    <property type="entry name" value="HisKA"/>
    <property type="match status" value="1"/>
</dbReference>
<dbReference type="Pfam" id="PF02518">
    <property type="entry name" value="HATPase_c"/>
    <property type="match status" value="1"/>
</dbReference>
<evidence type="ECO:0000259" key="10">
    <source>
        <dbReference type="PROSITE" id="PS50109"/>
    </source>
</evidence>
<evidence type="ECO:0000256" key="4">
    <source>
        <dbReference type="ARBA" id="ARBA00022679"/>
    </source>
</evidence>
<dbReference type="Pfam" id="PF00512">
    <property type="entry name" value="HisKA"/>
    <property type="match status" value="1"/>
</dbReference>
<keyword evidence="4" id="KW-0808">Transferase</keyword>
<reference evidence="11" key="1">
    <citation type="journal article" date="2020" name="mSystems">
        <title>Genome- and Community-Level Interaction Insights into Carbon Utilization and Element Cycling Functions of Hydrothermarchaeota in Hydrothermal Sediment.</title>
        <authorList>
            <person name="Zhou Z."/>
            <person name="Liu Y."/>
            <person name="Xu W."/>
            <person name="Pan J."/>
            <person name="Luo Z.H."/>
            <person name="Li M."/>
        </authorList>
    </citation>
    <scope>NUCLEOTIDE SEQUENCE [LARGE SCALE GENOMIC DNA]</scope>
    <source>
        <strain evidence="11">SpSt-897</strain>
    </source>
</reference>
<dbReference type="SUPFAM" id="SSF47384">
    <property type="entry name" value="Homodimeric domain of signal transducing histidine kinase"/>
    <property type="match status" value="1"/>
</dbReference>
<evidence type="ECO:0000256" key="5">
    <source>
        <dbReference type="ARBA" id="ARBA00022741"/>
    </source>
</evidence>
<dbReference type="InterPro" id="IPR005467">
    <property type="entry name" value="His_kinase_dom"/>
</dbReference>
<keyword evidence="3" id="KW-0597">Phosphoprotein</keyword>
<sequence>MFGWLKDKLTGFAGSLRDLPDYTESPERYKALRRNIIILMLLITLVPLFLMGLINHYLYRLTMQEEIVQPVKLLVNKTRHSFELFLAERLSAVSFIASSHSCEDLANARNLSHIFTVMKKEFSGVVDLGFLDPNGVQVSYDGPYRLQGKDYSDQDWYKETRVRGSYISDVFLGYRKLPHIVIAVERSGIGATTCLGCVLRATIDTNRFMELIASMRVDPASDVFLLNKSGVFQTPSKFYGQVLETFPMPLPPLSYEPNVVDIKDSLGREVMITYAYFESLPFILMVVKPRSQVMQAWYTLKTEAFFVLAVGVLIIFVVIFKLVDKLVKRLEESDLKREAAYREMQESSKLASIGRLAAGVAHEINNPLAIINEKAGLIKDLVEFTPDFPQKEKLLPLTGAILQSVDRCRTITQRLLGFARRMDVSIQLLELNEVIEEVLGFLEKEALHRNIDLQLNLAKDLPRIASDRGQLQQVFLNILNNAFDAVQDGGKVAITSFEVDMDTVGVSIQDNGQGMTPETMAHLFEPFFTTKKGYGTGLGLSITYGIVKKLGGEIKVKSQLGAGTTFTVFLPKKALALAGE</sequence>
<dbReference type="PROSITE" id="PS50109">
    <property type="entry name" value="HIS_KIN"/>
    <property type="match status" value="1"/>
</dbReference>
<dbReference type="SUPFAM" id="SSF55874">
    <property type="entry name" value="ATPase domain of HSP90 chaperone/DNA topoisomerase II/histidine kinase"/>
    <property type="match status" value="1"/>
</dbReference>
<accession>A0A7C3Z8M5</accession>
<keyword evidence="9" id="KW-1133">Transmembrane helix</keyword>
<dbReference type="CDD" id="cd00082">
    <property type="entry name" value="HisKA"/>
    <property type="match status" value="1"/>
</dbReference>
<keyword evidence="7" id="KW-0067">ATP-binding</keyword>
<dbReference type="InterPro" id="IPR004358">
    <property type="entry name" value="Sig_transdc_His_kin-like_C"/>
</dbReference>
<keyword evidence="8" id="KW-0902">Two-component regulatory system</keyword>
<keyword evidence="9" id="KW-0812">Transmembrane</keyword>
<feature type="transmembrane region" description="Helical" evidence="9">
    <location>
        <begin position="304"/>
        <end position="323"/>
    </location>
</feature>
<dbReference type="InterPro" id="IPR036097">
    <property type="entry name" value="HisK_dim/P_sf"/>
</dbReference>
<keyword evidence="9" id="KW-0472">Membrane</keyword>
<dbReference type="InterPro" id="IPR003661">
    <property type="entry name" value="HisK_dim/P_dom"/>
</dbReference>